<dbReference type="RefSeq" id="WP_163610949.1">
    <property type="nucleotide sequence ID" value="NZ_JAAGWB010000023.1"/>
</dbReference>
<evidence type="ECO:0000313" key="8">
    <source>
        <dbReference type="EMBL" id="NEK94376.1"/>
    </source>
</evidence>
<protein>
    <submittedName>
        <fullName evidence="8">ABC transporter permease</fullName>
    </submittedName>
</protein>
<evidence type="ECO:0000256" key="3">
    <source>
        <dbReference type="ARBA" id="ARBA00022692"/>
    </source>
</evidence>
<evidence type="ECO:0000256" key="1">
    <source>
        <dbReference type="ARBA" id="ARBA00004651"/>
    </source>
</evidence>
<feature type="transmembrane region" description="Helical" evidence="7">
    <location>
        <begin position="41"/>
        <end position="61"/>
    </location>
</feature>
<evidence type="ECO:0000313" key="10">
    <source>
        <dbReference type="Proteomes" id="UP000468828"/>
    </source>
</evidence>
<comment type="subcellular location">
    <subcellularLocation>
        <location evidence="1">Cell membrane</location>
        <topology evidence="1">Multi-pass membrane protein</topology>
    </subcellularLocation>
</comment>
<dbReference type="PANTHER" id="PTHR32196">
    <property type="entry name" value="ABC TRANSPORTER PERMEASE PROTEIN YPHD-RELATED-RELATED"/>
    <property type="match status" value="1"/>
</dbReference>
<keyword evidence="4 7" id="KW-1133">Transmembrane helix</keyword>
<dbReference type="EMBL" id="JAAGWB010000023">
    <property type="protein sequence ID" value="NEN51264.1"/>
    <property type="molecule type" value="Genomic_DNA"/>
</dbReference>
<comment type="caution">
    <text evidence="8">The sequence shown here is derived from an EMBL/GenBank/DDBJ whole genome shotgun (WGS) entry which is preliminary data.</text>
</comment>
<dbReference type="GO" id="GO:0005886">
    <property type="term" value="C:plasma membrane"/>
    <property type="evidence" value="ECO:0007669"/>
    <property type="project" value="UniProtKB-SubCell"/>
</dbReference>
<evidence type="ECO:0000256" key="5">
    <source>
        <dbReference type="ARBA" id="ARBA00023136"/>
    </source>
</evidence>
<evidence type="ECO:0000313" key="9">
    <source>
        <dbReference type="EMBL" id="NEN51264.1"/>
    </source>
</evidence>
<keyword evidence="10" id="KW-1185">Reference proteome</keyword>
<gene>
    <name evidence="9" type="ORF">G3R41_10000</name>
    <name evidence="8" type="ORF">GCU67_09345</name>
</gene>
<evidence type="ECO:0000313" key="11">
    <source>
        <dbReference type="Proteomes" id="UP000471152"/>
    </source>
</evidence>
<keyword evidence="5 7" id="KW-0472">Membrane</keyword>
<feature type="transmembrane region" description="Helical" evidence="7">
    <location>
        <begin position="67"/>
        <end position="87"/>
    </location>
</feature>
<accession>A0A6P0EUU1</accession>
<reference evidence="8 10" key="1">
    <citation type="submission" date="2020-01" db="EMBL/GenBank/DDBJ databases">
        <title>the WGS Modestobacter muralis CPCC 204518.</title>
        <authorList>
            <person name="Jiang Z."/>
        </authorList>
    </citation>
    <scope>NUCLEOTIDE SEQUENCE [LARGE SCALE GENOMIC DNA]</scope>
    <source>
        <strain evidence="8 10">DSM 100205</strain>
    </source>
</reference>
<keyword evidence="3 7" id="KW-0812">Transmembrane</keyword>
<name>A0A6P0EUU1_9ACTN</name>
<dbReference type="EMBL" id="JAAGWH010000021">
    <property type="protein sequence ID" value="NEK94376.1"/>
    <property type="molecule type" value="Genomic_DNA"/>
</dbReference>
<evidence type="ECO:0000256" key="2">
    <source>
        <dbReference type="ARBA" id="ARBA00022475"/>
    </source>
</evidence>
<feature type="transmembrane region" description="Helical" evidence="7">
    <location>
        <begin position="183"/>
        <end position="203"/>
    </location>
</feature>
<evidence type="ECO:0000256" key="7">
    <source>
        <dbReference type="SAM" id="Phobius"/>
    </source>
</evidence>
<dbReference type="AlphaFoldDB" id="A0A6P0EUU1"/>
<reference evidence="9 11" key="2">
    <citation type="submission" date="2020-02" db="EMBL/GenBank/DDBJ databases">
        <title>The WGS of Modestobacter muralis DSM 100205.</title>
        <authorList>
            <person name="Jiang Z."/>
        </authorList>
    </citation>
    <scope>NUCLEOTIDE SEQUENCE [LARGE SCALE GENOMIC DNA]</scope>
    <source>
        <strain evidence="9 11">DSM 100205</strain>
    </source>
</reference>
<feature type="compositionally biased region" description="Low complexity" evidence="6">
    <location>
        <begin position="1"/>
        <end position="12"/>
    </location>
</feature>
<dbReference type="Pfam" id="PF02653">
    <property type="entry name" value="BPD_transp_2"/>
    <property type="match status" value="1"/>
</dbReference>
<dbReference type="GO" id="GO:0022857">
    <property type="term" value="F:transmembrane transporter activity"/>
    <property type="evidence" value="ECO:0007669"/>
    <property type="project" value="InterPro"/>
</dbReference>
<evidence type="ECO:0000256" key="4">
    <source>
        <dbReference type="ARBA" id="ARBA00022989"/>
    </source>
</evidence>
<dbReference type="CDD" id="cd06579">
    <property type="entry name" value="TM_PBP1_transp_AraH_like"/>
    <property type="match status" value="1"/>
</dbReference>
<dbReference type="InterPro" id="IPR001851">
    <property type="entry name" value="ABC_transp_permease"/>
</dbReference>
<proteinExistence type="predicted"/>
<feature type="transmembrane region" description="Helical" evidence="7">
    <location>
        <begin position="145"/>
        <end position="163"/>
    </location>
</feature>
<feature type="transmembrane region" description="Helical" evidence="7">
    <location>
        <begin position="232"/>
        <end position="251"/>
    </location>
</feature>
<feature type="transmembrane region" description="Helical" evidence="7">
    <location>
        <begin position="314"/>
        <end position="332"/>
    </location>
</feature>
<dbReference type="Proteomes" id="UP000471152">
    <property type="component" value="Unassembled WGS sequence"/>
</dbReference>
<feature type="region of interest" description="Disordered" evidence="6">
    <location>
        <begin position="1"/>
        <end position="31"/>
    </location>
</feature>
<dbReference type="Proteomes" id="UP000468828">
    <property type="component" value="Unassembled WGS sequence"/>
</dbReference>
<sequence length="342" mass="34859">MAEHTATAAGTAPAPPPAAPPGEAATTSRRRPDGEWFRRNGVYLGLVALVLVNLAITPNFASTGSLRLQMVQVAPIIVVSLGMAMVIGTGGIDLSVGAVMAMTAAVIPLYIGYGTLGAIAVGLIAGVLSGALAGSVVARIGVQPIIATLAIMVGLRGLANIVGGQIKSIRDPGFRELGSGDLFGVPWVVLVAIVVAVLVWVLMSRTTFGRQLMAIGGNARASQLAGLPVKRVLTTVYVLSGLLAALAGVLLVGRNQASDPATLGRLVELTAITAVVVGGTPLTGGQVRVLGTVAGALLMQLITYTLVAQDITNSVAQMVQAVIVVLAVYAQVGTRKRRRSRA</sequence>
<keyword evidence="2" id="KW-1003">Cell membrane</keyword>
<organism evidence="8 10">
    <name type="scientific">Modestobacter muralis</name>
    <dbReference type="NCBI Taxonomy" id="1608614"/>
    <lineage>
        <taxon>Bacteria</taxon>
        <taxon>Bacillati</taxon>
        <taxon>Actinomycetota</taxon>
        <taxon>Actinomycetes</taxon>
        <taxon>Geodermatophilales</taxon>
        <taxon>Geodermatophilaceae</taxon>
        <taxon>Modestobacter</taxon>
    </lineage>
</organism>
<evidence type="ECO:0000256" key="6">
    <source>
        <dbReference type="SAM" id="MobiDB-lite"/>
    </source>
</evidence>